<dbReference type="RefSeq" id="WP_093882277.1">
    <property type="nucleotide sequence ID" value="NZ_FOBS01000003.1"/>
</dbReference>
<evidence type="ECO:0000256" key="1">
    <source>
        <dbReference type="SAM" id="SignalP"/>
    </source>
</evidence>
<keyword evidence="1" id="KW-0732">Signal</keyword>
<dbReference type="NCBIfam" id="TIGR02595">
    <property type="entry name" value="PEP_CTERM"/>
    <property type="match status" value="1"/>
</dbReference>
<name>A0A1H7VAK2_9BACT</name>
<dbReference type="EMBL" id="FOBS01000003">
    <property type="protein sequence ID" value="SEM06311.1"/>
    <property type="molecule type" value="Genomic_DNA"/>
</dbReference>
<dbReference type="Proteomes" id="UP000198744">
    <property type="component" value="Unassembled WGS sequence"/>
</dbReference>
<proteinExistence type="predicted"/>
<evidence type="ECO:0000313" key="3">
    <source>
        <dbReference type="Proteomes" id="UP000198744"/>
    </source>
</evidence>
<feature type="signal peptide" evidence="1">
    <location>
        <begin position="1"/>
        <end position="19"/>
    </location>
</feature>
<protein>
    <submittedName>
        <fullName evidence="2">VPLPA-CTERM protein sorting domain-containing protein</fullName>
    </submittedName>
</protein>
<evidence type="ECO:0000313" key="2">
    <source>
        <dbReference type="EMBL" id="SEM06311.1"/>
    </source>
</evidence>
<organism evidence="2 3">
    <name type="scientific">Syntrophus gentianae</name>
    <dbReference type="NCBI Taxonomy" id="43775"/>
    <lineage>
        <taxon>Bacteria</taxon>
        <taxon>Pseudomonadati</taxon>
        <taxon>Thermodesulfobacteriota</taxon>
        <taxon>Syntrophia</taxon>
        <taxon>Syntrophales</taxon>
        <taxon>Syntrophaceae</taxon>
        <taxon>Syntrophus</taxon>
    </lineage>
</organism>
<dbReference type="OrthoDB" id="9792152at2"/>
<dbReference type="InterPro" id="IPR013424">
    <property type="entry name" value="Ice-binding_C"/>
</dbReference>
<gene>
    <name evidence="2" type="ORF">SAMN04489760_103137</name>
</gene>
<keyword evidence="3" id="KW-1185">Reference proteome</keyword>
<dbReference type="STRING" id="43775.SAMN04489760_103137"/>
<accession>A0A1H7VAK2</accession>
<feature type="chain" id="PRO_5011737646" evidence="1">
    <location>
        <begin position="20"/>
        <end position="197"/>
    </location>
</feature>
<reference evidence="2 3" key="1">
    <citation type="submission" date="2016-10" db="EMBL/GenBank/DDBJ databases">
        <authorList>
            <person name="de Groot N.N."/>
        </authorList>
    </citation>
    <scope>NUCLEOTIDE SEQUENCE [LARGE SCALE GENOMIC DNA]</scope>
    <source>
        <strain evidence="2 3">DSM 8423</strain>
    </source>
</reference>
<dbReference type="AlphaFoldDB" id="A0A1H7VAK2"/>
<sequence>MKKIFILSFCLFFALFAFTANSFADQWLDQVILFDQPTGSSNAGGPASDALGANNGSYVSIDIPETLILAFTDNSALNGTGNDLKVYQIIAGDSDVDIYASMDNITYVYLGRTDKDVEYDLSNYVGLTYVNYLKFVGLDNGGSSAGFDLDAVEALNSGAHQNPVPVPPAVLLLGSGLAGLAGLKKRKYLASLLKSKS</sequence>